<dbReference type="PANTHER" id="PTHR43483">
    <property type="entry name" value="MEMBRANE TRANSPORTER PROTEIN HI_0806-RELATED"/>
    <property type="match status" value="1"/>
</dbReference>
<evidence type="ECO:0000256" key="1">
    <source>
        <dbReference type="ARBA" id="ARBA00004141"/>
    </source>
</evidence>
<feature type="transmembrane region" description="Helical" evidence="5">
    <location>
        <begin position="173"/>
        <end position="194"/>
    </location>
</feature>
<dbReference type="Proteomes" id="UP000292886">
    <property type="component" value="Chromosome"/>
</dbReference>
<comment type="subcellular location">
    <subcellularLocation>
        <location evidence="5">Cell membrane</location>
        <topology evidence="5">Multi-pass membrane protein</topology>
    </subcellularLocation>
    <subcellularLocation>
        <location evidence="1">Membrane</location>
        <topology evidence="1">Multi-pass membrane protein</topology>
    </subcellularLocation>
</comment>
<feature type="transmembrane region" description="Helical" evidence="5">
    <location>
        <begin position="200"/>
        <end position="219"/>
    </location>
</feature>
<organism evidence="6 7">
    <name type="scientific">Periweissella cryptocerci</name>
    <dbReference type="NCBI Taxonomy" id="2506420"/>
    <lineage>
        <taxon>Bacteria</taxon>
        <taxon>Bacillati</taxon>
        <taxon>Bacillota</taxon>
        <taxon>Bacilli</taxon>
        <taxon>Lactobacillales</taxon>
        <taxon>Lactobacillaceae</taxon>
        <taxon>Periweissella</taxon>
    </lineage>
</organism>
<name>A0A4P6YTI9_9LACO</name>
<feature type="transmembrane region" description="Helical" evidence="5">
    <location>
        <begin position="6"/>
        <end position="28"/>
    </location>
</feature>
<keyword evidence="2 5" id="KW-0812">Transmembrane</keyword>
<protein>
    <recommendedName>
        <fullName evidence="5">Probable membrane transporter protein</fullName>
    </recommendedName>
</protein>
<accession>A0A4P6YTI9</accession>
<dbReference type="KEGG" id="wei:EQG49_05770"/>
<evidence type="ECO:0000313" key="6">
    <source>
        <dbReference type="EMBL" id="QBO36002.1"/>
    </source>
</evidence>
<dbReference type="RefSeq" id="WP_133363081.1">
    <property type="nucleotide sequence ID" value="NZ_CP037940.1"/>
</dbReference>
<comment type="similarity">
    <text evidence="5">Belongs to the 4-toluene sulfonate uptake permease (TSUP) (TC 2.A.102) family.</text>
</comment>
<evidence type="ECO:0000256" key="3">
    <source>
        <dbReference type="ARBA" id="ARBA00022989"/>
    </source>
</evidence>
<evidence type="ECO:0000256" key="2">
    <source>
        <dbReference type="ARBA" id="ARBA00022692"/>
    </source>
</evidence>
<feature type="transmembrane region" description="Helical" evidence="5">
    <location>
        <begin position="135"/>
        <end position="153"/>
    </location>
</feature>
<dbReference type="InterPro" id="IPR002781">
    <property type="entry name" value="TM_pro_TauE-like"/>
</dbReference>
<reference evidence="7" key="1">
    <citation type="submission" date="2019-03" db="EMBL/GenBank/DDBJ databases">
        <title>Weissella sp. 26KH-42 Genome sequencing.</title>
        <authorList>
            <person name="Heo J."/>
            <person name="Kim S.-J."/>
            <person name="Kim J.-S."/>
            <person name="Hong S.-B."/>
            <person name="Kwon S.-W."/>
        </authorList>
    </citation>
    <scope>NUCLEOTIDE SEQUENCE [LARGE SCALE GENOMIC DNA]</scope>
    <source>
        <strain evidence="7">26KH-42</strain>
    </source>
</reference>
<dbReference type="PANTHER" id="PTHR43483:SF3">
    <property type="entry name" value="MEMBRANE TRANSPORTER PROTEIN HI_0806-RELATED"/>
    <property type="match status" value="1"/>
</dbReference>
<gene>
    <name evidence="6" type="ORF">EQG49_05770</name>
</gene>
<feature type="transmembrane region" description="Helical" evidence="5">
    <location>
        <begin position="267"/>
        <end position="285"/>
    </location>
</feature>
<feature type="transmembrane region" description="Helical" evidence="5">
    <location>
        <begin position="40"/>
        <end position="62"/>
    </location>
</feature>
<keyword evidence="5" id="KW-1003">Cell membrane</keyword>
<keyword evidence="7" id="KW-1185">Reference proteome</keyword>
<dbReference type="AlphaFoldDB" id="A0A4P6YTI9"/>
<proteinExistence type="inferred from homology"/>
<evidence type="ECO:0000256" key="5">
    <source>
        <dbReference type="RuleBase" id="RU363041"/>
    </source>
</evidence>
<feature type="transmembrane region" description="Helical" evidence="5">
    <location>
        <begin position="240"/>
        <end position="261"/>
    </location>
</feature>
<evidence type="ECO:0000313" key="7">
    <source>
        <dbReference type="Proteomes" id="UP000292886"/>
    </source>
</evidence>
<dbReference type="Pfam" id="PF01925">
    <property type="entry name" value="TauE"/>
    <property type="match status" value="1"/>
</dbReference>
<keyword evidence="3 5" id="KW-1133">Transmembrane helix</keyword>
<feature type="transmembrane region" description="Helical" evidence="5">
    <location>
        <begin position="107"/>
        <end position="123"/>
    </location>
</feature>
<dbReference type="GO" id="GO:0005886">
    <property type="term" value="C:plasma membrane"/>
    <property type="evidence" value="ECO:0007669"/>
    <property type="project" value="UniProtKB-SubCell"/>
</dbReference>
<evidence type="ECO:0000256" key="4">
    <source>
        <dbReference type="ARBA" id="ARBA00023136"/>
    </source>
</evidence>
<dbReference type="EMBL" id="CP037940">
    <property type="protein sequence ID" value="QBO36002.1"/>
    <property type="molecule type" value="Genomic_DNA"/>
</dbReference>
<keyword evidence="4 5" id="KW-0472">Membrane</keyword>
<sequence>MNDEIVLHIIQAILVVTMIAFITLVVVVTRRQKANPFAKFGLGVIIGFITDLGDTLGVGSFATTSALFRLTKFSDDDTKLPGTLNAAHAIPVMVEALLFITTVKIELTTLVPMTMAAMLGAYVGPHITRRWNARLVRVALGSALVIAAVIIIIRTFTNPGVTNPASVHGLHGILLPVGLIFNFILGNLMTIGLGNYAPELIFFSLVGVNPSVAFPVMMLDAAMIMSVSGSQFVMMNRVQWKGLAGIAIGGIVGVVVAVTVVKQLPLSWLNWLIVTIALWTAFTLFRDGLKPSNDLAGDKY</sequence>
<dbReference type="OrthoDB" id="357960at2"/>